<sequence length="71" mass="8167">MYRACTEFDFSGLGSIALNARWSAVLVSSFSYLFSTQACFMLRKQITVRWANWVTSFVFTREGLITIIKDN</sequence>
<dbReference type="AlphaFoldDB" id="A0A6J5F7I5"/>
<accession>A0A6J5F7I5</accession>
<gene>
    <name evidence="2" type="ORF">LMG29542_08232</name>
</gene>
<evidence type="ECO:0000313" key="3">
    <source>
        <dbReference type="Proteomes" id="UP000494363"/>
    </source>
</evidence>
<organism evidence="2 3">
    <name type="scientific">Paraburkholderia humisilvae</name>
    <dbReference type="NCBI Taxonomy" id="627669"/>
    <lineage>
        <taxon>Bacteria</taxon>
        <taxon>Pseudomonadati</taxon>
        <taxon>Pseudomonadota</taxon>
        <taxon>Betaproteobacteria</taxon>
        <taxon>Burkholderiales</taxon>
        <taxon>Burkholderiaceae</taxon>
        <taxon>Paraburkholderia</taxon>
    </lineage>
</organism>
<reference evidence="2 3" key="1">
    <citation type="submission" date="2020-04" db="EMBL/GenBank/DDBJ databases">
        <authorList>
            <person name="De Canck E."/>
        </authorList>
    </citation>
    <scope>NUCLEOTIDE SEQUENCE [LARGE SCALE GENOMIC DNA]</scope>
    <source>
        <strain evidence="2 3">LMG 29542</strain>
    </source>
</reference>
<keyword evidence="1" id="KW-0812">Transmembrane</keyword>
<name>A0A6J5F7I5_9BURK</name>
<proteinExistence type="predicted"/>
<keyword evidence="3" id="KW-1185">Reference proteome</keyword>
<evidence type="ECO:0000313" key="2">
    <source>
        <dbReference type="EMBL" id="CAB3774850.1"/>
    </source>
</evidence>
<keyword evidence="1" id="KW-1133">Transmembrane helix</keyword>
<evidence type="ECO:0000256" key="1">
    <source>
        <dbReference type="SAM" id="Phobius"/>
    </source>
</evidence>
<keyword evidence="1" id="KW-0472">Membrane</keyword>
<protein>
    <submittedName>
        <fullName evidence="2">Uncharacterized protein</fullName>
    </submittedName>
</protein>
<dbReference type="EMBL" id="CADIKH010000185">
    <property type="protein sequence ID" value="CAB3774850.1"/>
    <property type="molecule type" value="Genomic_DNA"/>
</dbReference>
<dbReference type="Proteomes" id="UP000494363">
    <property type="component" value="Unassembled WGS sequence"/>
</dbReference>
<feature type="transmembrane region" description="Helical" evidence="1">
    <location>
        <begin position="20"/>
        <end position="42"/>
    </location>
</feature>